<dbReference type="InterPro" id="IPR011659">
    <property type="entry name" value="WD40"/>
</dbReference>
<dbReference type="EMBL" id="AP023355">
    <property type="protein sequence ID" value="BCJ37208.1"/>
    <property type="molecule type" value="Genomic_DNA"/>
</dbReference>
<dbReference type="Pfam" id="PF07676">
    <property type="entry name" value="PD40"/>
    <property type="match status" value="3"/>
</dbReference>
<dbReference type="PANTHER" id="PTHR36842">
    <property type="entry name" value="PROTEIN TOLB HOMOLOG"/>
    <property type="match status" value="1"/>
</dbReference>
<gene>
    <name evidence="2" type="ORF">Athai_47110</name>
</gene>
<dbReference type="GO" id="GO:0005975">
    <property type="term" value="P:carbohydrate metabolic process"/>
    <property type="evidence" value="ECO:0007669"/>
    <property type="project" value="UniProtKB-ARBA"/>
</dbReference>
<dbReference type="InterPro" id="IPR011042">
    <property type="entry name" value="6-blade_b-propeller_TolB-like"/>
</dbReference>
<sequence>MADLHHTAPGRRRRWLRGVAATAVLAMLGADLGGGAASSAPETSGRTILVGSGTIPFPSGTGSGTALSADGRYLAYSSGTAGQPSRIQLADLQTGTQQTISPAGEAASAPSVSGDGALVTYQVDDGATPTSGIEMWRRSGDGTLQQVTGSARDLQYERVVPCLGAGPDASDPCGPRLSGDGNTLVYPVRQTARSPYLRLSTDAVQTSSAAPGPRTVTAAASQLAADPVLDFGSAYTTGTVVTLPLHVTVLGSGQPGVGSLRIPANIQPSTPMPAGAGFGFANDDGTPTDTSDACRPVAVGATCTLWVSYTADIREHPCAARYATLTLRGSTPAGQSALTLVARNAAGGCRAVESQCAPADPARPDTVSASVGTDNAGTTLVDLGARPAGGTYVTSYTIHNTLGEPALVDVQGSDCSLTQLGGATGPDTRCGSGAVPPGGDCALVVAYRPRRDTFPPSVLRATLSTAAGWGDGPTTTTLVVGSASQYGVVARRDPGGHGDFAAAKSTVVSTDDGGAAIDGREPAVSADGRYVAFRSHRATTTATEPTDLVYLRDTRTGHTALVSRLPATGSAGGSVAQSAHAPTLSADGSRVAFEARRTGQDTGQIYLRDQTNGRTVLVSAAVRSGVGADGPSSRPALSADGTTVAWQSTATDLVTVPVPVEGGPQVYARNLGTAHTSQTGTELISTSPAGHGQDPAISADGGVVGFRSADTVHSSVASARQPATFLARLRYPSPSTSPTDIAFDPQPAGTTSLPRTVRVRNAGPGPLHASIGVTGPFRILDSDCGSTVHANESCSLDIVFEPTTSGDLNGQLTVSALVFAAPIGGSTSVTLSGTGAPASAGLRAVPDSLKLGSQQLGVASDRVALALTNTGTVPLAVTAAFLPGRGPAQFGVTTGSCRGSLAPGAGCHLFVRVTPRQLGRLSGELAVSGSAGQADTAQLVPVSATTRTPVLALNPTVVRPHDVVTLSGRYFPPGTRVRIGGVRRSAVDVDTDRSGTFAVPVVLLGDEPTGTSRPRALVAGVGAVTGPALLVQAATSQPNRFDTRR</sequence>
<comment type="similarity">
    <text evidence="1">Belongs to the TolB family.</text>
</comment>
<dbReference type="Gene3D" id="2.60.40.10">
    <property type="entry name" value="Immunoglobulins"/>
    <property type="match status" value="1"/>
</dbReference>
<dbReference type="NCBIfam" id="NF012200">
    <property type="entry name" value="choice_anch_D"/>
    <property type="match status" value="2"/>
</dbReference>
<keyword evidence="3" id="KW-1185">Reference proteome</keyword>
<dbReference type="InterPro" id="IPR006311">
    <property type="entry name" value="TAT_signal"/>
</dbReference>
<evidence type="ECO:0000313" key="3">
    <source>
        <dbReference type="Proteomes" id="UP000611640"/>
    </source>
</evidence>
<accession>A0A7R7HZK7</accession>
<dbReference type="AlphaFoldDB" id="A0A7R7HZK7"/>
<dbReference type="Gene3D" id="2.120.10.30">
    <property type="entry name" value="TolB, C-terminal domain"/>
    <property type="match status" value="2"/>
</dbReference>
<reference evidence="2 3" key="1">
    <citation type="submission" date="2020-08" db="EMBL/GenBank/DDBJ databases">
        <title>Whole genome shotgun sequence of Actinocatenispora thailandica NBRC 105041.</title>
        <authorList>
            <person name="Komaki H."/>
            <person name="Tamura T."/>
        </authorList>
    </citation>
    <scope>NUCLEOTIDE SEQUENCE [LARGE SCALE GENOMIC DNA]</scope>
    <source>
        <strain evidence="2 3">NBRC 105041</strain>
    </source>
</reference>
<organism evidence="2 3">
    <name type="scientific">Actinocatenispora thailandica</name>
    <dbReference type="NCBI Taxonomy" id="227318"/>
    <lineage>
        <taxon>Bacteria</taxon>
        <taxon>Bacillati</taxon>
        <taxon>Actinomycetota</taxon>
        <taxon>Actinomycetes</taxon>
        <taxon>Micromonosporales</taxon>
        <taxon>Micromonosporaceae</taxon>
        <taxon>Actinocatenispora</taxon>
    </lineage>
</organism>
<protein>
    <recommendedName>
        <fullName evidence="4">WD40 repeat protein</fullName>
    </recommendedName>
</protein>
<evidence type="ECO:0000256" key="1">
    <source>
        <dbReference type="ARBA" id="ARBA00009820"/>
    </source>
</evidence>
<proteinExistence type="inferred from homology"/>
<dbReference type="SUPFAM" id="SSF82171">
    <property type="entry name" value="DPP6 N-terminal domain-like"/>
    <property type="match status" value="1"/>
</dbReference>
<dbReference type="KEGG" id="atl:Athai_47110"/>
<dbReference type="InterPro" id="IPR013783">
    <property type="entry name" value="Ig-like_fold"/>
</dbReference>
<evidence type="ECO:0000313" key="2">
    <source>
        <dbReference type="EMBL" id="BCJ37208.1"/>
    </source>
</evidence>
<dbReference type="Proteomes" id="UP000611640">
    <property type="component" value="Chromosome"/>
</dbReference>
<evidence type="ECO:0008006" key="4">
    <source>
        <dbReference type="Google" id="ProtNLM"/>
    </source>
</evidence>
<dbReference type="RefSeq" id="WP_203963454.1">
    <property type="nucleotide sequence ID" value="NZ_AP023355.1"/>
</dbReference>
<dbReference type="PROSITE" id="PS51318">
    <property type="entry name" value="TAT"/>
    <property type="match status" value="1"/>
</dbReference>
<name>A0A7R7HZK7_9ACTN</name>